<dbReference type="NCBIfam" id="NF004862">
    <property type="entry name" value="PRK06222.1"/>
    <property type="match status" value="1"/>
</dbReference>
<protein>
    <submittedName>
        <fullName evidence="4">Sulfide/dihydroorotate dehydrogenase-like FAD/NAD-binding protein</fullName>
    </submittedName>
</protein>
<dbReference type="GO" id="GO:0051537">
    <property type="term" value="F:2 iron, 2 sulfur cluster binding"/>
    <property type="evidence" value="ECO:0007669"/>
    <property type="project" value="UniProtKB-KW"/>
</dbReference>
<gene>
    <name evidence="4" type="ORF">HZI73_17200</name>
</gene>
<sequence>MYEIVKKKSINSQVELMEVHAPFTARKCEPGQFIILRVNDEGERIPLTIVDYDREAGTVTIIYQIVGYSTECLSQLNEGDYIHDFVGPLGQPTVLKKHKRVLGIGGGVGAAPLYPQLKKLHEMGVSVDVIIGGRSDEYIILEDEFKAICDNIYFATNDGTRGTKGFVTDVLNTLIEEGNCYDEVIAIGPLIMMKAVVAVTKPLNIPTGVSLNPIMIDGTGMCGGCRVTVGGETKFACVDGPDFDGFLVDFDECMRRQGYFKEQELHACRLDEKVDALEK</sequence>
<keyword evidence="2" id="KW-0001">2Fe-2S</keyword>
<accession>A0A8J8SHU3</accession>
<keyword evidence="2" id="KW-0479">Metal-binding</keyword>
<evidence type="ECO:0000256" key="2">
    <source>
        <dbReference type="PIRSR" id="PIRSR006816-2"/>
    </source>
</evidence>
<keyword evidence="1" id="KW-0285">Flavoprotein</keyword>
<dbReference type="InterPro" id="IPR039261">
    <property type="entry name" value="FNR_nucleotide-bd"/>
</dbReference>
<feature type="binding site" evidence="2">
    <location>
        <position position="222"/>
    </location>
    <ligand>
        <name>[2Fe-2S] cluster</name>
        <dbReference type="ChEBI" id="CHEBI:190135"/>
    </ligand>
</feature>
<keyword evidence="5" id="KW-1185">Reference proteome</keyword>
<comment type="cofactor">
    <cofactor evidence="2">
        <name>[2Fe-2S] cluster</name>
        <dbReference type="ChEBI" id="CHEBI:190135"/>
    </cofactor>
    <text evidence="2">Binds 1 [2Fe-2S] cluster per subunit.</text>
</comment>
<feature type="binding site" evidence="2">
    <location>
        <position position="225"/>
    </location>
    <ligand>
        <name>[2Fe-2S] cluster</name>
        <dbReference type="ChEBI" id="CHEBI:190135"/>
    </ligand>
</feature>
<dbReference type="SUPFAM" id="SSF52343">
    <property type="entry name" value="Ferredoxin reductase-like, C-terminal NADP-linked domain"/>
    <property type="match status" value="1"/>
</dbReference>
<dbReference type="InterPro" id="IPR017938">
    <property type="entry name" value="Riboflavin_synthase-like_b-brl"/>
</dbReference>
<keyword evidence="1" id="KW-0274">FAD</keyword>
<evidence type="ECO:0000256" key="1">
    <source>
        <dbReference type="PIRSR" id="PIRSR006816-1"/>
    </source>
</evidence>
<name>A0A8J8SHU3_9FIRM</name>
<dbReference type="GO" id="GO:0006221">
    <property type="term" value="P:pyrimidine nucleotide biosynthetic process"/>
    <property type="evidence" value="ECO:0007669"/>
    <property type="project" value="InterPro"/>
</dbReference>
<dbReference type="InterPro" id="IPR050353">
    <property type="entry name" value="PyrK_electron_transfer"/>
</dbReference>
<comment type="cofactor">
    <cofactor evidence="1">
        <name>FAD</name>
        <dbReference type="ChEBI" id="CHEBI:57692"/>
    </cofactor>
    <text evidence="1">Binds 1 FAD per subunit.</text>
</comment>
<dbReference type="GO" id="GO:0016491">
    <property type="term" value="F:oxidoreductase activity"/>
    <property type="evidence" value="ECO:0007669"/>
    <property type="project" value="InterPro"/>
</dbReference>
<evidence type="ECO:0000313" key="4">
    <source>
        <dbReference type="EMBL" id="QUI23921.1"/>
    </source>
</evidence>
<dbReference type="InterPro" id="IPR012165">
    <property type="entry name" value="Cyt_c3_hydrogenase_gsu"/>
</dbReference>
<evidence type="ECO:0000313" key="5">
    <source>
        <dbReference type="Proteomes" id="UP000683246"/>
    </source>
</evidence>
<dbReference type="SUPFAM" id="SSF63380">
    <property type="entry name" value="Riboflavin synthase domain-like"/>
    <property type="match status" value="1"/>
</dbReference>
<feature type="domain" description="FAD-binding FR-type" evidence="3">
    <location>
        <begin position="1"/>
        <end position="95"/>
    </location>
</feature>
<dbReference type="Proteomes" id="UP000683246">
    <property type="component" value="Chromosome"/>
</dbReference>
<dbReference type="Gene3D" id="3.40.50.80">
    <property type="entry name" value="Nucleotide-binding domain of ferredoxin-NADP reductase (FNR) module"/>
    <property type="match status" value="1"/>
</dbReference>
<organism evidence="4 5">
    <name type="scientific">Vallitalea pronyensis</name>
    <dbReference type="NCBI Taxonomy" id="1348613"/>
    <lineage>
        <taxon>Bacteria</taxon>
        <taxon>Bacillati</taxon>
        <taxon>Bacillota</taxon>
        <taxon>Clostridia</taxon>
        <taxon>Lachnospirales</taxon>
        <taxon>Vallitaleaceae</taxon>
        <taxon>Vallitalea</taxon>
    </lineage>
</organism>
<feature type="binding site" evidence="2">
    <location>
        <position position="237"/>
    </location>
    <ligand>
        <name>[2Fe-2S] cluster</name>
        <dbReference type="ChEBI" id="CHEBI:190135"/>
    </ligand>
</feature>
<dbReference type="PROSITE" id="PS51384">
    <property type="entry name" value="FAD_FR"/>
    <property type="match status" value="1"/>
</dbReference>
<dbReference type="Pfam" id="PF10418">
    <property type="entry name" value="DHODB_Fe-S_bind"/>
    <property type="match status" value="1"/>
</dbReference>
<dbReference type="KEGG" id="vpy:HZI73_17200"/>
<dbReference type="GO" id="GO:0046872">
    <property type="term" value="F:metal ion binding"/>
    <property type="evidence" value="ECO:0007669"/>
    <property type="project" value="UniProtKB-KW"/>
</dbReference>
<dbReference type="PANTHER" id="PTHR43513:SF3">
    <property type="entry name" value="DIHYDROOROTATE DEHYDROGENASE B (NAD(+)), ELECTRON TRANSFER SUBUNIT-RELATED"/>
    <property type="match status" value="1"/>
</dbReference>
<dbReference type="InterPro" id="IPR019480">
    <property type="entry name" value="Dihydroorotate_DH_Fe-S-bd"/>
</dbReference>
<reference evidence="4" key="1">
    <citation type="submission" date="2020-07" db="EMBL/GenBank/DDBJ databases">
        <title>Vallitalea pronyensis genome.</title>
        <authorList>
            <person name="Postec A."/>
        </authorList>
    </citation>
    <scope>NUCLEOTIDE SEQUENCE</scope>
    <source>
        <strain evidence="4">FatNI3</strain>
    </source>
</reference>
<dbReference type="AlphaFoldDB" id="A0A8J8SHU3"/>
<dbReference type="CDD" id="cd06219">
    <property type="entry name" value="DHOD_e_trans_like1"/>
    <property type="match status" value="1"/>
</dbReference>
<dbReference type="InterPro" id="IPR017927">
    <property type="entry name" value="FAD-bd_FR_type"/>
</dbReference>
<keyword evidence="2" id="KW-0408">Iron</keyword>
<dbReference type="PANTHER" id="PTHR43513">
    <property type="entry name" value="DIHYDROOROTATE DEHYDROGENASE B (NAD(+)), ELECTRON TRANSFER SUBUNIT"/>
    <property type="match status" value="1"/>
</dbReference>
<proteinExistence type="predicted"/>
<dbReference type="PIRSF" id="PIRSF006816">
    <property type="entry name" value="Cyc3_hyd_g"/>
    <property type="match status" value="1"/>
</dbReference>
<evidence type="ECO:0000259" key="3">
    <source>
        <dbReference type="PROSITE" id="PS51384"/>
    </source>
</evidence>
<feature type="binding site" evidence="1">
    <location>
        <begin position="62"/>
        <end position="64"/>
    </location>
    <ligand>
        <name>FAD</name>
        <dbReference type="ChEBI" id="CHEBI:57692"/>
    </ligand>
</feature>
<dbReference type="GO" id="GO:0050660">
    <property type="term" value="F:flavin adenine dinucleotide binding"/>
    <property type="evidence" value="ECO:0007669"/>
    <property type="project" value="InterPro"/>
</dbReference>
<dbReference type="RefSeq" id="WP_212694611.1">
    <property type="nucleotide sequence ID" value="NZ_CP058649.1"/>
</dbReference>
<dbReference type="EMBL" id="CP058649">
    <property type="protein sequence ID" value="QUI23921.1"/>
    <property type="molecule type" value="Genomic_DNA"/>
</dbReference>
<dbReference type="Gene3D" id="2.40.30.10">
    <property type="entry name" value="Translation factors"/>
    <property type="match status" value="1"/>
</dbReference>
<keyword evidence="2" id="KW-0411">Iron-sulfur</keyword>